<evidence type="ECO:0000313" key="2">
    <source>
        <dbReference type="Proteomes" id="UP000285655"/>
    </source>
</evidence>
<accession>A0A419D9X7</accession>
<dbReference type="Proteomes" id="UP000285655">
    <property type="component" value="Unassembled WGS sequence"/>
</dbReference>
<proteinExistence type="predicted"/>
<dbReference type="EMBL" id="QZJW01000058">
    <property type="protein sequence ID" value="RJO59904.1"/>
    <property type="molecule type" value="Genomic_DNA"/>
</dbReference>
<organism evidence="1 2">
    <name type="scientific">candidate division WS5 bacterium</name>
    <dbReference type="NCBI Taxonomy" id="2093353"/>
    <lineage>
        <taxon>Bacteria</taxon>
        <taxon>candidate division WS5</taxon>
    </lineage>
</organism>
<evidence type="ECO:0000313" key="1">
    <source>
        <dbReference type="EMBL" id="RJO59904.1"/>
    </source>
</evidence>
<sequence>MIETPENKRITGWHEIAKAWGLSVRESERSASIKYAKRFFNKIEITIYSDTGEIICTKPIQKCARYVYTYQNILCTLKANYIFGKSDIANYLGIGVVQFSRNLKRYGGLKRIIMNPCGQFFYANKRALDDWTANLNNSRIKNNKRKLREYMKSQNYILRENLKADEERNQESLKAIDKILHKYHSKEPTTV</sequence>
<comment type="caution">
    <text evidence="1">The sequence shown here is derived from an EMBL/GenBank/DDBJ whole genome shotgun (WGS) entry which is preliminary data.</text>
</comment>
<protein>
    <submittedName>
        <fullName evidence="1">Uncharacterized protein</fullName>
    </submittedName>
</protein>
<dbReference type="AlphaFoldDB" id="A0A419D9X7"/>
<name>A0A419D9X7_9BACT</name>
<reference evidence="1 2" key="1">
    <citation type="journal article" date="2017" name="ISME J.">
        <title>Energy and carbon metabolisms in a deep terrestrial subsurface fluid microbial community.</title>
        <authorList>
            <person name="Momper L."/>
            <person name="Jungbluth S.P."/>
            <person name="Lee M.D."/>
            <person name="Amend J.P."/>
        </authorList>
    </citation>
    <scope>NUCLEOTIDE SEQUENCE [LARGE SCALE GENOMIC DNA]</scope>
    <source>
        <strain evidence="1">SURF_29</strain>
    </source>
</reference>
<gene>
    <name evidence="1" type="ORF">C4544_07415</name>
</gene>